<evidence type="ECO:0000313" key="2">
    <source>
        <dbReference type="Proteomes" id="UP000317178"/>
    </source>
</evidence>
<dbReference type="OrthoDB" id="285475at2"/>
<keyword evidence="2" id="KW-1185">Reference proteome</keyword>
<dbReference type="AlphaFoldDB" id="A0A518CN33"/>
<protein>
    <submittedName>
        <fullName evidence="1">Uncharacterized protein</fullName>
    </submittedName>
</protein>
<name>A0A518CN33_9PLAN</name>
<dbReference type="RefSeq" id="WP_144995892.1">
    <property type="nucleotide sequence ID" value="NZ_CP036281.1"/>
</dbReference>
<dbReference type="EMBL" id="CP036281">
    <property type="protein sequence ID" value="QDU80635.1"/>
    <property type="molecule type" value="Genomic_DNA"/>
</dbReference>
<proteinExistence type="predicted"/>
<reference evidence="1 2" key="1">
    <citation type="submission" date="2019-02" db="EMBL/GenBank/DDBJ databases">
        <title>Deep-cultivation of Planctomycetes and their phenomic and genomic characterization uncovers novel biology.</title>
        <authorList>
            <person name="Wiegand S."/>
            <person name="Jogler M."/>
            <person name="Boedeker C."/>
            <person name="Pinto D."/>
            <person name="Vollmers J."/>
            <person name="Rivas-Marin E."/>
            <person name="Kohn T."/>
            <person name="Peeters S.H."/>
            <person name="Heuer A."/>
            <person name="Rast P."/>
            <person name="Oberbeckmann S."/>
            <person name="Bunk B."/>
            <person name="Jeske O."/>
            <person name="Meyerdierks A."/>
            <person name="Storesund J.E."/>
            <person name="Kallscheuer N."/>
            <person name="Luecker S."/>
            <person name="Lage O.M."/>
            <person name="Pohl T."/>
            <person name="Merkel B.J."/>
            <person name="Hornburger P."/>
            <person name="Mueller R.-W."/>
            <person name="Bruemmer F."/>
            <person name="Labrenz M."/>
            <person name="Spormann A.M."/>
            <person name="Op den Camp H."/>
            <person name="Overmann J."/>
            <person name="Amann R."/>
            <person name="Jetten M.S.M."/>
            <person name="Mascher T."/>
            <person name="Medema M.H."/>
            <person name="Devos D.P."/>
            <person name="Kaster A.-K."/>
            <person name="Ovreas L."/>
            <person name="Rohde M."/>
            <person name="Galperin M.Y."/>
            <person name="Jogler C."/>
        </authorList>
    </citation>
    <scope>NUCLEOTIDE SEQUENCE [LARGE SCALE GENOMIC DNA]</scope>
    <source>
        <strain evidence="1 2">Pla110</strain>
    </source>
</reference>
<organism evidence="1 2">
    <name type="scientific">Polystyrenella longa</name>
    <dbReference type="NCBI Taxonomy" id="2528007"/>
    <lineage>
        <taxon>Bacteria</taxon>
        <taxon>Pseudomonadati</taxon>
        <taxon>Planctomycetota</taxon>
        <taxon>Planctomycetia</taxon>
        <taxon>Planctomycetales</taxon>
        <taxon>Planctomycetaceae</taxon>
        <taxon>Polystyrenella</taxon>
    </lineage>
</organism>
<evidence type="ECO:0000313" key="1">
    <source>
        <dbReference type="EMBL" id="QDU80635.1"/>
    </source>
</evidence>
<dbReference type="SUPFAM" id="SSF109709">
    <property type="entry name" value="KorB DNA-binding domain-like"/>
    <property type="match status" value="1"/>
</dbReference>
<dbReference type="KEGG" id="plon:Pla110_23660"/>
<dbReference type="Proteomes" id="UP000317178">
    <property type="component" value="Chromosome"/>
</dbReference>
<gene>
    <name evidence="1" type="ORF">Pla110_23660</name>
</gene>
<sequence>MNKLKVTSKVYFKQGRRSRKQMCLGEKPKAPPGRIPRVAKLMALAIRFDNYIASGVVEDYAELARLGHVTRARITQIMNLLNLAPDIQETILHLPRVESGRDTVTERDLRPIVLQEDWRQQRRMWNALAPKEGS</sequence>
<accession>A0A518CN33</accession>